<keyword evidence="3" id="KW-0547">Nucleotide-binding</keyword>
<dbReference type="GO" id="GO:0002098">
    <property type="term" value="P:tRNA wobble uridine modification"/>
    <property type="evidence" value="ECO:0007669"/>
    <property type="project" value="TreeGrafter"/>
</dbReference>
<evidence type="ECO:0000256" key="4">
    <source>
        <dbReference type="ARBA" id="ARBA00022989"/>
    </source>
</evidence>
<dbReference type="GO" id="GO:0016020">
    <property type="term" value="C:membrane"/>
    <property type="evidence" value="ECO:0007669"/>
    <property type="project" value="UniProtKB-SubCell"/>
</dbReference>
<dbReference type="SUPFAM" id="SSF52540">
    <property type="entry name" value="P-loop containing nucleoside triphosphate hydrolases"/>
    <property type="match status" value="1"/>
</dbReference>
<protein>
    <submittedName>
        <fullName evidence="9">Small GTP-binding protein</fullName>
    </submittedName>
</protein>
<evidence type="ECO:0000313" key="9">
    <source>
        <dbReference type="EMBL" id="GCL38856.1"/>
    </source>
</evidence>
<dbReference type="Pfam" id="PF05128">
    <property type="entry name" value="DUF697"/>
    <property type="match status" value="1"/>
</dbReference>
<feature type="transmembrane region" description="Helical" evidence="7">
    <location>
        <begin position="7"/>
        <end position="24"/>
    </location>
</feature>
<evidence type="ECO:0000256" key="2">
    <source>
        <dbReference type="ARBA" id="ARBA00022692"/>
    </source>
</evidence>
<dbReference type="Gene3D" id="3.40.50.300">
    <property type="entry name" value="P-loop containing nucleotide triphosphate hydrolases"/>
    <property type="match status" value="1"/>
</dbReference>
<feature type="transmembrane region" description="Helical" evidence="7">
    <location>
        <begin position="44"/>
        <end position="65"/>
    </location>
</feature>
<sequence length="506" mass="55626">MPLSRLVTLIVGLIIILGLALWLIDSLTRLYWQLSYSPLLGNLLLLLLIVLLAGLVAAFIYYVLVLRSGEEKSRRNRRRVTPSQIPAAKSDAASSTLQAVRQQVAQIQDEVTRQALLSRTKEIEANLARGEIQVVVFGTGSAGKTSLVNAIMGRIVGQVNAPMGTTQVGETYCLRLKGLERKILITDTPGILEAGVAGTEREQLARALATEADLLLFVVDNDLRRSEYEPLKGLAEIGKRSLLVLNKTDLYTDEDQEAILTKLRQRVKDYIASNDVVAIAANPQPAQLETGEIFQPEPDIVSLLRRMASVLRAEGEDLVADNILLQSLRLGEEARKLIDSQRRRQADKIVDRYQWIGAGVVSVTPLPVVDLLATAAVNAQMVVEIGRVYGCDLNMERGRELALSLGKTIAGLGIVKGAIELLSTALQLHVATFIIGRAIQGVTAAYLTRIAGKSFIEYFRHDQDWGDGGMTEVVQQQFQMNRRDEFIKVFIQEAIAKVVKPLTDGE</sequence>
<dbReference type="InterPro" id="IPR006073">
    <property type="entry name" value="GTP-bd"/>
</dbReference>
<dbReference type="GO" id="GO:0030488">
    <property type="term" value="P:tRNA methylation"/>
    <property type="evidence" value="ECO:0007669"/>
    <property type="project" value="TreeGrafter"/>
</dbReference>
<keyword evidence="4 7" id="KW-1133">Transmembrane helix</keyword>
<evidence type="ECO:0000256" key="5">
    <source>
        <dbReference type="ARBA" id="ARBA00023134"/>
    </source>
</evidence>
<dbReference type="Pfam" id="PF01926">
    <property type="entry name" value="MMR_HSR1"/>
    <property type="match status" value="1"/>
</dbReference>
<evidence type="ECO:0000256" key="7">
    <source>
        <dbReference type="SAM" id="Phobius"/>
    </source>
</evidence>
<dbReference type="PANTHER" id="PTHR42714:SF2">
    <property type="entry name" value="TRNA MODIFICATION GTPASE GTPBP3, MITOCHONDRIAL"/>
    <property type="match status" value="1"/>
</dbReference>
<organism evidence="9 10">
    <name type="scientific">Sphaerospermopsis reniformis</name>
    <dbReference type="NCBI Taxonomy" id="531300"/>
    <lineage>
        <taxon>Bacteria</taxon>
        <taxon>Bacillati</taxon>
        <taxon>Cyanobacteriota</taxon>
        <taxon>Cyanophyceae</taxon>
        <taxon>Nostocales</taxon>
        <taxon>Aphanizomenonaceae</taxon>
        <taxon>Sphaerospermopsis</taxon>
    </lineage>
</organism>
<dbReference type="InterPro" id="IPR021147">
    <property type="entry name" value="DUF697"/>
</dbReference>
<dbReference type="AlphaFoldDB" id="A0A480A4V2"/>
<reference evidence="10" key="1">
    <citation type="submission" date="2019-02" db="EMBL/GenBank/DDBJ databases">
        <title>Draft genome sequence of Sphaerospermopsis reniformis NIES-1949.</title>
        <authorList>
            <person name="Yamaguchi H."/>
            <person name="Suzuki S."/>
            <person name="Kawachi M."/>
        </authorList>
    </citation>
    <scope>NUCLEOTIDE SEQUENCE [LARGE SCALE GENOMIC DNA]</scope>
    <source>
        <strain evidence="10">NIES-1949</strain>
    </source>
</reference>
<feature type="domain" description="G" evidence="8">
    <location>
        <begin position="133"/>
        <end position="247"/>
    </location>
</feature>
<dbReference type="GO" id="GO:0005829">
    <property type="term" value="C:cytosol"/>
    <property type="evidence" value="ECO:0007669"/>
    <property type="project" value="TreeGrafter"/>
</dbReference>
<evidence type="ECO:0000256" key="1">
    <source>
        <dbReference type="ARBA" id="ARBA00004141"/>
    </source>
</evidence>
<dbReference type="InterPro" id="IPR027417">
    <property type="entry name" value="P-loop_NTPase"/>
</dbReference>
<dbReference type="Proteomes" id="UP000300142">
    <property type="component" value="Unassembled WGS sequence"/>
</dbReference>
<dbReference type="EMBL" id="BJCE01000181">
    <property type="protein sequence ID" value="GCL38856.1"/>
    <property type="molecule type" value="Genomic_DNA"/>
</dbReference>
<accession>A0A480A4V2</accession>
<proteinExistence type="predicted"/>
<dbReference type="CDD" id="cd00880">
    <property type="entry name" value="Era_like"/>
    <property type="match status" value="1"/>
</dbReference>
<evidence type="ECO:0000259" key="8">
    <source>
        <dbReference type="Pfam" id="PF01926"/>
    </source>
</evidence>
<keyword evidence="2 7" id="KW-0812">Transmembrane</keyword>
<gene>
    <name evidence="9" type="ORF">SR1949_39750</name>
</gene>
<keyword evidence="10" id="KW-1185">Reference proteome</keyword>
<evidence type="ECO:0000256" key="3">
    <source>
        <dbReference type="ARBA" id="ARBA00022741"/>
    </source>
</evidence>
<evidence type="ECO:0000256" key="6">
    <source>
        <dbReference type="ARBA" id="ARBA00023136"/>
    </source>
</evidence>
<comment type="caution">
    <text evidence="9">The sequence shown here is derived from an EMBL/GenBank/DDBJ whole genome shotgun (WGS) entry which is preliminary data.</text>
</comment>
<dbReference type="PANTHER" id="PTHR42714">
    <property type="entry name" value="TRNA MODIFICATION GTPASE GTPBP3"/>
    <property type="match status" value="1"/>
</dbReference>
<dbReference type="RefSeq" id="WP_137668620.1">
    <property type="nucleotide sequence ID" value="NZ_BJCE01000181.1"/>
</dbReference>
<evidence type="ECO:0000313" key="10">
    <source>
        <dbReference type="Proteomes" id="UP000300142"/>
    </source>
</evidence>
<keyword evidence="5" id="KW-0342">GTP-binding</keyword>
<dbReference type="GO" id="GO:0005525">
    <property type="term" value="F:GTP binding"/>
    <property type="evidence" value="ECO:0007669"/>
    <property type="project" value="UniProtKB-KW"/>
</dbReference>
<comment type="subcellular location">
    <subcellularLocation>
        <location evidence="1">Membrane</location>
        <topology evidence="1">Multi-pass membrane protein</topology>
    </subcellularLocation>
</comment>
<dbReference type="NCBIfam" id="TIGR00231">
    <property type="entry name" value="small_GTP"/>
    <property type="match status" value="1"/>
</dbReference>
<name>A0A480A4V2_9CYAN</name>
<keyword evidence="6 7" id="KW-0472">Membrane</keyword>
<dbReference type="InterPro" id="IPR005225">
    <property type="entry name" value="Small_GTP-bd"/>
</dbReference>